<sequence>MNEQKTTPQAPVRGPRLYLHDMPLDTACVPCESANQCCEFNGKIQDAKDSSRYIQWPFAETDVNPNPSSRLLVIADQVEGSDASDVGALFANVKVSYRKFLCGQDCKQPDPQRVSLSVQNQEGTETKTDYSFESKVAMPGKAYLAFVNWIPKDVLTALMILDTIVTFHRQLSGSDTTRITPRMCVNHPPSTKTFEVIPLPQIKLEGSAEVSLLFSLSTTAPLKIEYGAKSALTYIYGNLKQEYKGEAKESVYSSADSSGGHSSNEQKAPGVFGLLKQLVDQVSDTQRKGTSSNTTGSNVTHGNRVTLSTSVRLGFIGIELQAKSRTPDLLLNFGEVNATLKAGVTGTIDVLDTAAQMFMPAAASTIRKTRTAIANGERVNGDLQANIILAADSNVNLKIHPNASFTLHANGDDTSVKGLWQKSTLSGQLKVMGKAELRFHVEGKVWGVSAKVGANGSLHTAWCTEVRQNSDDTSKWESRSYFEGLVAEVNVYAEVFQRDTAVKAGDGVDLEDTAQVDIVKTTQTIFDEVDANNAESDRTAARLEAEDLERRASGSSQPPRLSVEEAKYVLRTYDLPKPIAQREELERLENRVRLHPYEVDNQVALDNLLREITKDYHDLKNPNSLGVHQILAPSVNPINGNSRNGQSFNFFEEVVSENKTYGLGCGWRAAACSDVNDMECKRNSDGTCIGLCD</sequence>
<name>W9UYR2_9GAMM</name>
<organism evidence="2 3">
    <name type="scientific">Nitrincola nitratireducens</name>
    <dbReference type="NCBI Taxonomy" id="1229521"/>
    <lineage>
        <taxon>Bacteria</taxon>
        <taxon>Pseudomonadati</taxon>
        <taxon>Pseudomonadota</taxon>
        <taxon>Gammaproteobacteria</taxon>
        <taxon>Oceanospirillales</taxon>
        <taxon>Oceanospirillaceae</taxon>
        <taxon>Nitrincola</taxon>
    </lineage>
</organism>
<keyword evidence="3" id="KW-1185">Reference proteome</keyword>
<reference evidence="2 3" key="2">
    <citation type="journal article" date="2015" name="Syst. Appl. Microbiol.">
        <title>Nitrincola nitratireducens sp. nov. isolated from a haloalkaline crater lake.</title>
        <authorList>
            <person name="Singh A."/>
            <person name="Vaidya B."/>
            <person name="Tanuku N.R."/>
            <person name="Pinnaka A.K."/>
        </authorList>
    </citation>
    <scope>NUCLEOTIDE SEQUENCE [LARGE SCALE GENOMIC DNA]</scope>
    <source>
        <strain evidence="2 3">AK23</strain>
    </source>
</reference>
<protein>
    <submittedName>
        <fullName evidence="2">Uncharacterized protein</fullName>
    </submittedName>
</protein>
<accession>W9UYR2</accession>
<dbReference type="Proteomes" id="UP000019464">
    <property type="component" value="Unassembled WGS sequence"/>
</dbReference>
<dbReference type="AlphaFoldDB" id="W9UYR2"/>
<dbReference type="STRING" id="1229521.D791_03154"/>
<evidence type="ECO:0000313" key="2">
    <source>
        <dbReference type="EMBL" id="EXJ09826.1"/>
    </source>
</evidence>
<dbReference type="OrthoDB" id="6127758at2"/>
<reference evidence="3" key="1">
    <citation type="submission" date="2012-11" db="EMBL/GenBank/DDBJ databases">
        <authorList>
            <person name="Singh A."/>
            <person name="Pinnaka A.K."/>
            <person name="Vaidya B."/>
        </authorList>
    </citation>
    <scope>NUCLEOTIDE SEQUENCE [LARGE SCALE GENOMIC DNA]</scope>
    <source>
        <strain evidence="3">AK23</strain>
    </source>
</reference>
<dbReference type="EMBL" id="AONB01000019">
    <property type="protein sequence ID" value="EXJ09826.1"/>
    <property type="molecule type" value="Genomic_DNA"/>
</dbReference>
<evidence type="ECO:0000256" key="1">
    <source>
        <dbReference type="SAM" id="MobiDB-lite"/>
    </source>
</evidence>
<feature type="region of interest" description="Disordered" evidence="1">
    <location>
        <begin position="283"/>
        <end position="303"/>
    </location>
</feature>
<dbReference type="RefSeq" id="WP_036513086.1">
    <property type="nucleotide sequence ID" value="NZ_AONB01000019.1"/>
</dbReference>
<proteinExistence type="predicted"/>
<gene>
    <name evidence="2" type="ORF">D791_03154</name>
</gene>
<evidence type="ECO:0000313" key="3">
    <source>
        <dbReference type="Proteomes" id="UP000019464"/>
    </source>
</evidence>
<feature type="compositionally biased region" description="Low complexity" evidence="1">
    <location>
        <begin position="289"/>
        <end position="303"/>
    </location>
</feature>
<comment type="caution">
    <text evidence="2">The sequence shown here is derived from an EMBL/GenBank/DDBJ whole genome shotgun (WGS) entry which is preliminary data.</text>
</comment>